<reference evidence="5 6" key="1">
    <citation type="submission" date="2017-12" db="EMBL/GenBank/DDBJ databases">
        <title>Sequencing, de novo assembly and annotation of complete genome of a new Thraustochytrid species, strain FCC1311.</title>
        <authorList>
            <person name="Sedici K."/>
            <person name="Godart F."/>
            <person name="Aiese Cigliano R."/>
            <person name="Sanseverino W."/>
            <person name="Barakat M."/>
            <person name="Ortet P."/>
            <person name="Marechal E."/>
            <person name="Cagnac O."/>
            <person name="Amato A."/>
        </authorList>
    </citation>
    <scope>NUCLEOTIDE SEQUENCE [LARGE SCALE GENOMIC DNA]</scope>
</reference>
<dbReference type="Gene3D" id="3.80.10.10">
    <property type="entry name" value="Ribonuclease Inhibitor"/>
    <property type="match status" value="1"/>
</dbReference>
<evidence type="ECO:0000313" key="6">
    <source>
        <dbReference type="Proteomes" id="UP000241890"/>
    </source>
</evidence>
<dbReference type="PANTHER" id="PTHR24113:SF12">
    <property type="entry name" value="RAN GTPASE-ACTIVATING PROTEIN 1"/>
    <property type="match status" value="1"/>
</dbReference>
<dbReference type="InParanoid" id="A0A2R5GUU6"/>
<dbReference type="GO" id="GO:0005096">
    <property type="term" value="F:GTPase activator activity"/>
    <property type="evidence" value="ECO:0007669"/>
    <property type="project" value="UniProtKB-KW"/>
</dbReference>
<evidence type="ECO:0000256" key="4">
    <source>
        <dbReference type="SAM" id="MobiDB-lite"/>
    </source>
</evidence>
<dbReference type="Proteomes" id="UP000241890">
    <property type="component" value="Unassembled WGS sequence"/>
</dbReference>
<protein>
    <submittedName>
        <fullName evidence="5">NLR family CARD domain-containing protein 3</fullName>
    </submittedName>
</protein>
<sequence length="529" mass="59852">MLGRKKDQRLQLYLQPQARERHEKPGARPNGTTKTSAAIPNKGRRLPTILRQRPSVVAPRVNLLNAGSLRRKFKDDDDDFDVRLLDLVKDKLKMQAFRKRMHWKWRAWCDEQGFPQEFSMEEYAERREKDPEKFAEEFPSILWQEERRRRLETEEATRKKEAEKKARREAADEAIRQEKMRVQEAKMRVYLIEHDKQAALQDAASIEAVQRVKEKVIRLEHFEDERHALETKTRLEQQEAERLAADGKAAQERASEEARLANEARDARLANEALTETVESIMICSGTKHRPVRSKPPSRRPDAISVRFAGELDTLDSVLLEFNLFPMADFMRRFPRARDAAKQFPHLFLSTTHHVDGVRLGVEGARAMSICLKAGAFPRMAHLRLGWSAMEFSGCQAISRALATGVCAYLTHLSLRGNGLGCGSLAALAEALRTRPDTTPKLVSVDFAFNRVECKGAKALAHLLLDAAAVRTLEIVNLDSNNIGAQGGTAIVRAAATRSSLRKISITSNRIDARTMQSLRQRAPATVAL</sequence>
<evidence type="ECO:0000313" key="5">
    <source>
        <dbReference type="EMBL" id="GBG32161.1"/>
    </source>
</evidence>
<organism evidence="5 6">
    <name type="scientific">Hondaea fermentalgiana</name>
    <dbReference type="NCBI Taxonomy" id="2315210"/>
    <lineage>
        <taxon>Eukaryota</taxon>
        <taxon>Sar</taxon>
        <taxon>Stramenopiles</taxon>
        <taxon>Bigyra</taxon>
        <taxon>Labyrinthulomycetes</taxon>
        <taxon>Thraustochytrida</taxon>
        <taxon>Thraustochytriidae</taxon>
        <taxon>Hondaea</taxon>
    </lineage>
</organism>
<keyword evidence="3" id="KW-0677">Repeat</keyword>
<name>A0A2R5GUU6_9STRA</name>
<evidence type="ECO:0000256" key="3">
    <source>
        <dbReference type="ARBA" id="ARBA00022737"/>
    </source>
</evidence>
<dbReference type="GO" id="GO:0005829">
    <property type="term" value="C:cytosol"/>
    <property type="evidence" value="ECO:0007669"/>
    <property type="project" value="TreeGrafter"/>
</dbReference>
<dbReference type="SUPFAM" id="SSF52047">
    <property type="entry name" value="RNI-like"/>
    <property type="match status" value="1"/>
</dbReference>
<keyword evidence="6" id="KW-1185">Reference proteome</keyword>
<evidence type="ECO:0000256" key="1">
    <source>
        <dbReference type="ARBA" id="ARBA00022468"/>
    </source>
</evidence>
<dbReference type="GO" id="GO:0005634">
    <property type="term" value="C:nucleus"/>
    <property type="evidence" value="ECO:0007669"/>
    <property type="project" value="TreeGrafter"/>
</dbReference>
<dbReference type="Pfam" id="PF13516">
    <property type="entry name" value="LRR_6"/>
    <property type="match status" value="2"/>
</dbReference>
<dbReference type="InterPro" id="IPR032675">
    <property type="entry name" value="LRR_dom_sf"/>
</dbReference>
<accession>A0A2R5GUU6</accession>
<keyword evidence="1" id="KW-0343">GTPase activation</keyword>
<feature type="region of interest" description="Disordered" evidence="4">
    <location>
        <begin position="153"/>
        <end position="172"/>
    </location>
</feature>
<feature type="region of interest" description="Disordered" evidence="4">
    <location>
        <begin position="1"/>
        <end position="43"/>
    </location>
</feature>
<dbReference type="InterPro" id="IPR027038">
    <property type="entry name" value="RanGap"/>
</dbReference>
<dbReference type="OrthoDB" id="184583at2759"/>
<dbReference type="GO" id="GO:0031267">
    <property type="term" value="F:small GTPase binding"/>
    <property type="evidence" value="ECO:0007669"/>
    <property type="project" value="TreeGrafter"/>
</dbReference>
<evidence type="ECO:0000256" key="2">
    <source>
        <dbReference type="ARBA" id="ARBA00022614"/>
    </source>
</evidence>
<dbReference type="InterPro" id="IPR001611">
    <property type="entry name" value="Leu-rich_rpt"/>
</dbReference>
<comment type="caution">
    <text evidence="5">The sequence shown here is derived from an EMBL/GenBank/DDBJ whole genome shotgun (WGS) entry which is preliminary data.</text>
</comment>
<proteinExistence type="predicted"/>
<dbReference type="EMBL" id="BEYU01000115">
    <property type="protein sequence ID" value="GBG32161.1"/>
    <property type="molecule type" value="Genomic_DNA"/>
</dbReference>
<keyword evidence="2" id="KW-0433">Leucine-rich repeat</keyword>
<dbReference type="GO" id="GO:0006913">
    <property type="term" value="P:nucleocytoplasmic transport"/>
    <property type="evidence" value="ECO:0007669"/>
    <property type="project" value="TreeGrafter"/>
</dbReference>
<gene>
    <name evidence="5" type="ORF">FCC1311_083862</name>
</gene>
<dbReference type="GO" id="GO:0048471">
    <property type="term" value="C:perinuclear region of cytoplasm"/>
    <property type="evidence" value="ECO:0007669"/>
    <property type="project" value="TreeGrafter"/>
</dbReference>
<dbReference type="PANTHER" id="PTHR24113">
    <property type="entry name" value="RAN GTPASE-ACTIVATING PROTEIN 1"/>
    <property type="match status" value="1"/>
</dbReference>
<dbReference type="AlphaFoldDB" id="A0A2R5GUU6"/>